<evidence type="ECO:0000259" key="11">
    <source>
        <dbReference type="PROSITE" id="PS51192"/>
    </source>
</evidence>
<evidence type="ECO:0000313" key="14">
    <source>
        <dbReference type="Proteomes" id="UP001595904"/>
    </source>
</evidence>
<evidence type="ECO:0000256" key="1">
    <source>
        <dbReference type="ARBA" id="ARBA00022490"/>
    </source>
</evidence>
<evidence type="ECO:0000256" key="5">
    <source>
        <dbReference type="ARBA" id="ARBA00022806"/>
    </source>
</evidence>
<dbReference type="InterPro" id="IPR041471">
    <property type="entry name" value="UvrB_inter"/>
</dbReference>
<dbReference type="PROSITE" id="PS51194">
    <property type="entry name" value="HELICASE_CTER"/>
    <property type="match status" value="1"/>
</dbReference>
<organism evidence="13 14">
    <name type="scientific">Steroidobacter flavus</name>
    <dbReference type="NCBI Taxonomy" id="1842136"/>
    <lineage>
        <taxon>Bacteria</taxon>
        <taxon>Pseudomonadati</taxon>
        <taxon>Pseudomonadota</taxon>
        <taxon>Gammaproteobacteria</taxon>
        <taxon>Steroidobacterales</taxon>
        <taxon>Steroidobacteraceae</taxon>
        <taxon>Steroidobacter</taxon>
    </lineage>
</organism>
<dbReference type="SUPFAM" id="SSF143517">
    <property type="entry name" value="TRCF domain-like"/>
    <property type="match status" value="1"/>
</dbReference>
<comment type="subcellular location">
    <subcellularLocation>
        <location evidence="9">Cytoplasm</location>
    </subcellularLocation>
</comment>
<dbReference type="Gene3D" id="3.40.50.300">
    <property type="entry name" value="P-loop containing nucleotide triphosphate hydrolases"/>
    <property type="match status" value="2"/>
</dbReference>
<evidence type="ECO:0000256" key="4">
    <source>
        <dbReference type="ARBA" id="ARBA00022801"/>
    </source>
</evidence>
<sequence length="1201" mass="134502">MSDRPILPSRNQLQVRWGQLYGSATALWLAEAARKSSQPMLVIAHDARAASRTEDELRFFCEPGTSIETFAGWETLPYDLFSPHPDIVSQRLRLLSTLPRLTQGIVIVDLETMLQRLPPQAYIDAHAFDLRAGETFDVAAFRDRLAGAGYVASSQVMAPGEFAVRGSIVDLYPMGSDTPYRLDMFDDEVESIRKFDPETQRSGDKVPALRLLPAREFPLTAEGIQNFKRRFRNRFPGDLTRMSIYRDIAEGAPPPGIEYYLPLFFDGTSTLLDYLPANTIIAVEREIDSMATQAFTEIENRYEQRGHDVDRPILLPREVFMPVAEFMQRMTSYRRIELSRVELDPLTQTLPYQNFATRVPPSMRVDQRSEEPARELVNFLGTHPGRVLLAAESAGRREMLIDLLSKSHLKPQLVESWSAFEASDDRLAITVSPISTGLQLDEPPLALIAEEQLFGERARQERRRRRPERDPEKIIRDLTDLHAGSPVVHEEYGVGRFVGLATLDVGGLTSEFLVLEYAEGDKLYVPVQALDLVSRYTGAPAEHAPLHKLGGDAWEKARKKAAQRIRDTAAELLDLYSRRAARQGEQLIAPEDDLRAFEAAFKFEETPDQAAAIRSVVDDLGSGRPMDRVVCGDVGFGKTEVALRAAFVAVQAGKQVVVLVPTTLLAQQHYQTFADRFADWPVRVESLSRFRTTKEVNQVMETLESGQTDIVVGTHRLLQSGVKFARLGLLIIDEEHRFGVKDKEKMKQLRAEVDVLTLTATPIPRTLSMAMGGLRELSLITTPPVSRLSIKTFVSQWDTATIREACLREIRRGGQIYFLHNAVDTIEKTARTLAELVPEARIAIGHGQMRERELEQVMLDFYHQRSNLLVCTTIVESGIDVPSANTIIIDRADKLGLAQLHQLRGRVGRSHHQAYAYLMTPPRNLMTADAVKRLEAIESLEDLGAGFTLATHDLEIRGAGELLGEEQSGQIQEIGYALYMEMLERAVNALKSGKVPQLDEPMHQGPEVDLHTPSLLPDEYLPDVHLRLVLYKRIAAAKTHEELRELQVEMIDRFGLLPQPAKNLFRIAEFKQAARTLGLRKVDVGPGGGSVTFESDTKVEPGTLIRYVQRNSRTHRLEGGNKLKFTMNLEQDELRFAQVEQLLTELSKATPTASELAAEKAREKTIAAAASKANPPPAKAPPPKPTVSYKPSSGKPQKFRR</sequence>
<dbReference type="SUPFAM" id="SSF141259">
    <property type="entry name" value="CarD-like"/>
    <property type="match status" value="1"/>
</dbReference>
<dbReference type="Gene3D" id="3.90.1150.50">
    <property type="entry name" value="Transcription-repair-coupling factor, D7 domain"/>
    <property type="match status" value="1"/>
</dbReference>
<keyword evidence="3 9" id="KW-0227">DNA damage</keyword>
<name>A0ABV8SX07_9GAMM</name>
<evidence type="ECO:0000256" key="8">
    <source>
        <dbReference type="ARBA" id="ARBA00023204"/>
    </source>
</evidence>
<dbReference type="Pfam" id="PF03461">
    <property type="entry name" value="TRCF"/>
    <property type="match status" value="1"/>
</dbReference>
<dbReference type="GO" id="GO:0016787">
    <property type="term" value="F:hydrolase activity"/>
    <property type="evidence" value="ECO:0007669"/>
    <property type="project" value="UniProtKB-KW"/>
</dbReference>
<dbReference type="Pfam" id="PF00271">
    <property type="entry name" value="Helicase_C"/>
    <property type="match status" value="1"/>
</dbReference>
<dbReference type="InterPro" id="IPR047112">
    <property type="entry name" value="RecG/Mfd"/>
</dbReference>
<dbReference type="InterPro" id="IPR037235">
    <property type="entry name" value="TRCF-like_C_D7"/>
</dbReference>
<reference evidence="14" key="1">
    <citation type="journal article" date="2019" name="Int. J. Syst. Evol. Microbiol.">
        <title>The Global Catalogue of Microorganisms (GCM) 10K type strain sequencing project: providing services to taxonomists for standard genome sequencing and annotation.</title>
        <authorList>
            <consortium name="The Broad Institute Genomics Platform"/>
            <consortium name="The Broad Institute Genome Sequencing Center for Infectious Disease"/>
            <person name="Wu L."/>
            <person name="Ma J."/>
        </authorList>
    </citation>
    <scope>NUCLEOTIDE SEQUENCE [LARGE SCALE GENOMIC DNA]</scope>
    <source>
        <strain evidence="14">CGMCC 1.10759</strain>
    </source>
</reference>
<dbReference type="SMART" id="SM00982">
    <property type="entry name" value="TRCF"/>
    <property type="match status" value="1"/>
</dbReference>
<accession>A0ABV8SX07</accession>
<keyword evidence="8 9" id="KW-0234">DNA repair</keyword>
<protein>
    <recommendedName>
        <fullName evidence="9">Transcription-repair-coupling factor</fullName>
        <shortName evidence="9">TRCF</shortName>
        <ecNumber evidence="9">3.6.4.-</ecNumber>
    </recommendedName>
</protein>
<gene>
    <name evidence="9 13" type="primary">mfd</name>
    <name evidence="13" type="ORF">ACFPN2_23850</name>
</gene>
<dbReference type="SMART" id="SM00487">
    <property type="entry name" value="DEXDc"/>
    <property type="match status" value="1"/>
</dbReference>
<dbReference type="HAMAP" id="MF_00969">
    <property type="entry name" value="TRCF"/>
    <property type="match status" value="1"/>
</dbReference>
<dbReference type="PANTHER" id="PTHR47964:SF1">
    <property type="entry name" value="ATP-DEPENDENT DNA HELICASE HOMOLOG RECG, CHLOROPLASTIC"/>
    <property type="match status" value="1"/>
</dbReference>
<dbReference type="Gene3D" id="3.40.50.11180">
    <property type="match status" value="1"/>
</dbReference>
<dbReference type="InterPro" id="IPR011545">
    <property type="entry name" value="DEAD/DEAH_box_helicase_dom"/>
</dbReference>
<evidence type="ECO:0000256" key="3">
    <source>
        <dbReference type="ARBA" id="ARBA00022763"/>
    </source>
</evidence>
<comment type="caution">
    <text evidence="13">The sequence shown here is derived from an EMBL/GenBank/DDBJ whole genome shotgun (WGS) entry which is preliminary data.</text>
</comment>
<dbReference type="EMBL" id="JBHSDU010000014">
    <property type="protein sequence ID" value="MFC4312136.1"/>
    <property type="molecule type" value="Genomic_DNA"/>
</dbReference>
<dbReference type="InterPro" id="IPR003711">
    <property type="entry name" value="CarD-like/TRCF_RID"/>
</dbReference>
<dbReference type="SMART" id="SM00490">
    <property type="entry name" value="HELICc"/>
    <property type="match status" value="1"/>
</dbReference>
<evidence type="ECO:0000256" key="9">
    <source>
        <dbReference type="HAMAP-Rule" id="MF_00969"/>
    </source>
</evidence>
<dbReference type="InterPro" id="IPR001650">
    <property type="entry name" value="Helicase_C-like"/>
</dbReference>
<dbReference type="CDD" id="cd17991">
    <property type="entry name" value="DEXHc_TRCF"/>
    <property type="match status" value="1"/>
</dbReference>
<dbReference type="RefSeq" id="WP_380601260.1">
    <property type="nucleotide sequence ID" value="NZ_JBHSDU010000014.1"/>
</dbReference>
<keyword evidence="5" id="KW-0347">Helicase</keyword>
<evidence type="ECO:0000256" key="2">
    <source>
        <dbReference type="ARBA" id="ARBA00022741"/>
    </source>
</evidence>
<keyword evidence="14" id="KW-1185">Reference proteome</keyword>
<dbReference type="InterPro" id="IPR036101">
    <property type="entry name" value="CarD-like/TRCF_RID_sf"/>
</dbReference>
<keyword evidence="2 9" id="KW-0547">Nucleotide-binding</keyword>
<dbReference type="Gene3D" id="3.30.2060.10">
    <property type="entry name" value="Penicillin-binding protein 1b domain"/>
    <property type="match status" value="1"/>
</dbReference>
<dbReference type="InterPro" id="IPR005118">
    <property type="entry name" value="TRCF_C"/>
</dbReference>
<comment type="function">
    <text evidence="9">Couples transcription and DNA repair by recognizing RNA polymerase (RNAP) stalled at DNA lesions. Mediates ATP-dependent release of RNAP and its truncated transcript from the DNA, and recruitment of nucleotide excision repair machinery to the damaged site.</text>
</comment>
<comment type="similarity">
    <text evidence="9">In the N-terminal section; belongs to the UvrB family.</text>
</comment>
<feature type="compositionally biased region" description="Pro residues" evidence="10">
    <location>
        <begin position="1174"/>
        <end position="1185"/>
    </location>
</feature>
<dbReference type="SUPFAM" id="SSF52540">
    <property type="entry name" value="P-loop containing nucleoside triphosphate hydrolases"/>
    <property type="match status" value="4"/>
</dbReference>
<dbReference type="InterPro" id="IPR014001">
    <property type="entry name" value="Helicase_ATP-bd"/>
</dbReference>
<evidence type="ECO:0000313" key="13">
    <source>
        <dbReference type="EMBL" id="MFC4312136.1"/>
    </source>
</evidence>
<dbReference type="PROSITE" id="PS51192">
    <property type="entry name" value="HELICASE_ATP_BIND_1"/>
    <property type="match status" value="1"/>
</dbReference>
<dbReference type="Pfam" id="PF00270">
    <property type="entry name" value="DEAD"/>
    <property type="match status" value="1"/>
</dbReference>
<dbReference type="Pfam" id="PF17757">
    <property type="entry name" value="UvrB_inter"/>
    <property type="match status" value="1"/>
</dbReference>
<dbReference type="InterPro" id="IPR004576">
    <property type="entry name" value="Mfd"/>
</dbReference>
<comment type="similarity">
    <text evidence="9">In the C-terminal section; belongs to the helicase family. RecG subfamily.</text>
</comment>
<dbReference type="Pfam" id="PF02559">
    <property type="entry name" value="CarD_TRCF_RID"/>
    <property type="match status" value="1"/>
</dbReference>
<feature type="domain" description="Helicase ATP-binding" evidence="11">
    <location>
        <begin position="619"/>
        <end position="780"/>
    </location>
</feature>
<dbReference type="NCBIfam" id="TIGR00580">
    <property type="entry name" value="mfd"/>
    <property type="match status" value="1"/>
</dbReference>
<dbReference type="InterPro" id="IPR027417">
    <property type="entry name" value="P-loop_NTPase"/>
</dbReference>
<evidence type="ECO:0000256" key="6">
    <source>
        <dbReference type="ARBA" id="ARBA00022840"/>
    </source>
</evidence>
<evidence type="ECO:0000259" key="12">
    <source>
        <dbReference type="PROSITE" id="PS51194"/>
    </source>
</evidence>
<evidence type="ECO:0000256" key="7">
    <source>
        <dbReference type="ARBA" id="ARBA00023125"/>
    </source>
</evidence>
<dbReference type="Gene3D" id="3.40.50.11140">
    <property type="match status" value="1"/>
</dbReference>
<proteinExistence type="inferred from homology"/>
<dbReference type="PANTHER" id="PTHR47964">
    <property type="entry name" value="ATP-DEPENDENT DNA HELICASE HOMOLOG RECG, CHLOROPLASTIC"/>
    <property type="match status" value="1"/>
</dbReference>
<dbReference type="Pfam" id="PF21132">
    <property type="entry name" value="MFD_D3"/>
    <property type="match status" value="1"/>
</dbReference>
<keyword evidence="4 9" id="KW-0378">Hydrolase</keyword>
<keyword evidence="6 9" id="KW-0067">ATP-binding</keyword>
<dbReference type="EC" id="3.6.4.-" evidence="9"/>
<keyword evidence="7 9" id="KW-0238">DNA-binding</keyword>
<dbReference type="SMART" id="SM01058">
    <property type="entry name" value="CarD_TRCF"/>
    <property type="match status" value="1"/>
</dbReference>
<dbReference type="NCBIfam" id="NF007966">
    <property type="entry name" value="PRK10689.1"/>
    <property type="match status" value="1"/>
</dbReference>
<dbReference type="Gene3D" id="2.40.10.170">
    <property type="match status" value="1"/>
</dbReference>
<dbReference type="InterPro" id="IPR048635">
    <property type="entry name" value="MFD_D3"/>
</dbReference>
<feature type="domain" description="Helicase C-terminal" evidence="12">
    <location>
        <begin position="801"/>
        <end position="955"/>
    </location>
</feature>
<feature type="region of interest" description="Disordered" evidence="10">
    <location>
        <begin position="1155"/>
        <end position="1201"/>
    </location>
</feature>
<keyword evidence="1 9" id="KW-0963">Cytoplasm</keyword>
<dbReference type="Proteomes" id="UP001595904">
    <property type="component" value="Unassembled WGS sequence"/>
</dbReference>
<evidence type="ECO:0000256" key="10">
    <source>
        <dbReference type="SAM" id="MobiDB-lite"/>
    </source>
</evidence>